<feature type="domain" description="Tyr recombinase" evidence="6">
    <location>
        <begin position="213"/>
        <end position="398"/>
    </location>
</feature>
<accession>A0A1Y4VSN5</accession>
<evidence type="ECO:0000313" key="11">
    <source>
        <dbReference type="Proteomes" id="UP000474077"/>
    </source>
</evidence>
<feature type="domain" description="Core-binding (CB)" evidence="7">
    <location>
        <begin position="107"/>
        <end position="190"/>
    </location>
</feature>
<evidence type="ECO:0000259" key="7">
    <source>
        <dbReference type="PROSITE" id="PS51900"/>
    </source>
</evidence>
<protein>
    <submittedName>
        <fullName evidence="8">Tyrosine-type recombinase/integrase</fullName>
    </submittedName>
</protein>
<dbReference type="Gene3D" id="1.10.150.130">
    <property type="match status" value="1"/>
</dbReference>
<evidence type="ECO:0000259" key="6">
    <source>
        <dbReference type="PROSITE" id="PS51898"/>
    </source>
</evidence>
<dbReference type="InterPro" id="IPR013762">
    <property type="entry name" value="Integrase-like_cat_sf"/>
</dbReference>
<proteinExistence type="inferred from homology"/>
<comment type="caution">
    <text evidence="8">The sequence shown here is derived from an EMBL/GenBank/DDBJ whole genome shotgun (WGS) entry which is preliminary data.</text>
</comment>
<evidence type="ECO:0000256" key="4">
    <source>
        <dbReference type="ARBA" id="ARBA00023172"/>
    </source>
</evidence>
<gene>
    <name evidence="9" type="ORF">B5E52_06765</name>
    <name evidence="8" type="ORF">GA560_13510</name>
</gene>
<dbReference type="RefSeq" id="WP_008024682.1">
    <property type="nucleotide sequence ID" value="NZ_JADYTM010000091.1"/>
</dbReference>
<evidence type="ECO:0000256" key="1">
    <source>
        <dbReference type="ARBA" id="ARBA00008857"/>
    </source>
</evidence>
<dbReference type="EMBL" id="WDER01000034">
    <property type="protein sequence ID" value="KAB6081909.1"/>
    <property type="molecule type" value="Genomic_DNA"/>
</dbReference>
<keyword evidence="4" id="KW-0233">DNA recombination</keyword>
<evidence type="ECO:0000256" key="3">
    <source>
        <dbReference type="ARBA" id="ARBA00023125"/>
    </source>
</evidence>
<dbReference type="GO" id="GO:0015074">
    <property type="term" value="P:DNA integration"/>
    <property type="evidence" value="ECO:0007669"/>
    <property type="project" value="UniProtKB-KW"/>
</dbReference>
<dbReference type="Proteomes" id="UP000196036">
    <property type="component" value="Unassembled WGS sequence"/>
</dbReference>
<reference evidence="9" key="2">
    <citation type="journal article" date="2018" name="BMC Genomics">
        <title>Whole genome sequencing and function prediction of 133 gut anaerobes isolated from chicken caecum in pure cultures.</title>
        <authorList>
            <person name="Medvecky M."/>
            <person name="Cejkova D."/>
            <person name="Polansky O."/>
            <person name="Karasova D."/>
            <person name="Kubasova T."/>
            <person name="Cizek A."/>
            <person name="Rychlik I."/>
        </authorList>
    </citation>
    <scope>NUCLEOTIDE SEQUENCE</scope>
    <source>
        <strain evidence="9">An109</strain>
    </source>
</reference>
<dbReference type="EMBL" id="NFLW01000009">
    <property type="protein sequence ID" value="OUQ71647.1"/>
    <property type="molecule type" value="Genomic_DNA"/>
</dbReference>
<dbReference type="GeneID" id="82155812"/>
<dbReference type="InterPro" id="IPR011010">
    <property type="entry name" value="DNA_brk_join_enz"/>
</dbReference>
<dbReference type="CDD" id="cd01188">
    <property type="entry name" value="INT_RitA_C_like"/>
    <property type="match status" value="1"/>
</dbReference>
<dbReference type="InterPro" id="IPR050090">
    <property type="entry name" value="Tyrosine_recombinase_XerCD"/>
</dbReference>
<dbReference type="PANTHER" id="PTHR30349">
    <property type="entry name" value="PHAGE INTEGRASE-RELATED"/>
    <property type="match status" value="1"/>
</dbReference>
<dbReference type="GO" id="GO:0003677">
    <property type="term" value="F:DNA binding"/>
    <property type="evidence" value="ECO:0007669"/>
    <property type="project" value="UniProtKB-UniRule"/>
</dbReference>
<dbReference type="PROSITE" id="PS51898">
    <property type="entry name" value="TYR_RECOMBINASE"/>
    <property type="match status" value="1"/>
</dbReference>
<evidence type="ECO:0000313" key="9">
    <source>
        <dbReference type="EMBL" id="OUQ71647.1"/>
    </source>
</evidence>
<evidence type="ECO:0000256" key="5">
    <source>
        <dbReference type="PROSITE-ProRule" id="PRU01248"/>
    </source>
</evidence>
<name>A0A1Y4VSN5_9BACE</name>
<evidence type="ECO:0000256" key="2">
    <source>
        <dbReference type="ARBA" id="ARBA00022908"/>
    </source>
</evidence>
<dbReference type="PANTHER" id="PTHR30349:SF41">
    <property type="entry name" value="INTEGRASE_RECOMBINASE PROTEIN MJ0367-RELATED"/>
    <property type="match status" value="1"/>
</dbReference>
<dbReference type="Gene3D" id="1.10.443.10">
    <property type="entry name" value="Intergrase catalytic core"/>
    <property type="match status" value="1"/>
</dbReference>
<dbReference type="InterPro" id="IPR004107">
    <property type="entry name" value="Integrase_SAM-like_N"/>
</dbReference>
<dbReference type="AlphaFoldDB" id="A0A1Y4VSN5"/>
<evidence type="ECO:0000313" key="10">
    <source>
        <dbReference type="Proteomes" id="UP000196036"/>
    </source>
</evidence>
<dbReference type="Pfam" id="PF00589">
    <property type="entry name" value="Phage_integrase"/>
    <property type="match status" value="1"/>
</dbReference>
<sequence length="417" mass="47969">MNDHSTTFEAVTSSMLKILKEDFSRTDSTLEGYAWKWNQLRQFMENNDLHSLTPKVCDDFLSSLYGSKDLTSLKSGDKKFLSAILLLKNYLITGQVIPRKVPVELKGEIGSLMMQYILSRSQERLSGHTIYNHKQIFHRFLDFLTSAKVASIEQVEITHIIKYLNTIGTKYKSVASISIHILRNFFRYLYEHKIIDMDLAAFIPKDNYKKQPKLPSAYTSEEIKKIVSSVDRSTTTGKRNYSIILLATMLGLRASDIANLKFENILWEDNAIRLIQHKTNKELELPLLPEIGNAIIEYLRYGRPKSQSSYIFLLARSPYTHINQPVISQIAKKYFLKANVNIKNKHHGAHALRHSLATLLLEEQVKLPVISEVLGHENTESTSYYLRIDIQSLKKCSLDVSPVCENFYTQKGGYFYE</sequence>
<dbReference type="SUPFAM" id="SSF56349">
    <property type="entry name" value="DNA breaking-rejoining enzymes"/>
    <property type="match status" value="1"/>
</dbReference>
<comment type="similarity">
    <text evidence="1">Belongs to the 'phage' integrase family.</text>
</comment>
<evidence type="ECO:0000313" key="8">
    <source>
        <dbReference type="EMBL" id="KAB6081909.1"/>
    </source>
</evidence>
<dbReference type="Proteomes" id="UP000474077">
    <property type="component" value="Unassembled WGS sequence"/>
</dbReference>
<dbReference type="InterPro" id="IPR002104">
    <property type="entry name" value="Integrase_catalytic"/>
</dbReference>
<dbReference type="PROSITE" id="PS51900">
    <property type="entry name" value="CB"/>
    <property type="match status" value="1"/>
</dbReference>
<reference evidence="10" key="1">
    <citation type="submission" date="2017-04" db="EMBL/GenBank/DDBJ databases">
        <title>Function of individual gut microbiota members based on whole genome sequencing of pure cultures obtained from chicken caecum.</title>
        <authorList>
            <person name="Medvecky M."/>
            <person name="Cejkova D."/>
            <person name="Polansky O."/>
            <person name="Karasova D."/>
            <person name="Kubasova T."/>
            <person name="Cizek A."/>
            <person name="Rychlik I."/>
        </authorList>
    </citation>
    <scope>NUCLEOTIDE SEQUENCE [LARGE SCALE GENOMIC DNA]</scope>
    <source>
        <strain evidence="10">An109</strain>
    </source>
</reference>
<organism evidence="8 11">
    <name type="scientific">Bacteroides xylanisolvens</name>
    <dbReference type="NCBI Taxonomy" id="371601"/>
    <lineage>
        <taxon>Bacteria</taxon>
        <taxon>Pseudomonadati</taxon>
        <taxon>Bacteroidota</taxon>
        <taxon>Bacteroidia</taxon>
        <taxon>Bacteroidales</taxon>
        <taxon>Bacteroidaceae</taxon>
        <taxon>Bacteroides</taxon>
    </lineage>
</organism>
<dbReference type="InterPro" id="IPR010998">
    <property type="entry name" value="Integrase_recombinase_N"/>
</dbReference>
<keyword evidence="3 5" id="KW-0238">DNA-binding</keyword>
<dbReference type="Pfam" id="PF02899">
    <property type="entry name" value="Phage_int_SAM_1"/>
    <property type="match status" value="1"/>
</dbReference>
<dbReference type="InterPro" id="IPR044068">
    <property type="entry name" value="CB"/>
</dbReference>
<reference evidence="8 11" key="3">
    <citation type="journal article" date="2019" name="Nat. Med.">
        <title>A library of human gut bacterial isolates paired with longitudinal multiomics data enables mechanistic microbiome research.</title>
        <authorList>
            <person name="Poyet M."/>
            <person name="Groussin M."/>
            <person name="Gibbons S.M."/>
            <person name="Avila-Pacheco J."/>
            <person name="Jiang X."/>
            <person name="Kearney S.M."/>
            <person name="Perrotta A.R."/>
            <person name="Berdy B."/>
            <person name="Zhao S."/>
            <person name="Lieberman T.D."/>
            <person name="Swanson P.K."/>
            <person name="Smith M."/>
            <person name="Roesemann S."/>
            <person name="Alexander J.E."/>
            <person name="Rich S.A."/>
            <person name="Livny J."/>
            <person name="Vlamakis H."/>
            <person name="Clish C."/>
            <person name="Bullock K."/>
            <person name="Deik A."/>
            <person name="Scott J."/>
            <person name="Pierce K.A."/>
            <person name="Xavier R.J."/>
            <person name="Alm E.J."/>
        </authorList>
    </citation>
    <scope>NUCLEOTIDE SEQUENCE [LARGE SCALE GENOMIC DNA]</scope>
    <source>
        <strain evidence="8 11">BIOML-A73</strain>
    </source>
</reference>
<keyword evidence="2" id="KW-0229">DNA integration</keyword>
<dbReference type="GO" id="GO:0006310">
    <property type="term" value="P:DNA recombination"/>
    <property type="evidence" value="ECO:0007669"/>
    <property type="project" value="UniProtKB-KW"/>
</dbReference>